<dbReference type="KEGG" id="pco:PHACADRAFT_33452"/>
<feature type="region of interest" description="Disordered" evidence="1">
    <location>
        <begin position="428"/>
        <end position="448"/>
    </location>
</feature>
<dbReference type="AlphaFoldDB" id="K5VE40"/>
<dbReference type="InParanoid" id="K5VE40"/>
<dbReference type="Proteomes" id="UP000008370">
    <property type="component" value="Unassembled WGS sequence"/>
</dbReference>
<feature type="region of interest" description="Disordered" evidence="1">
    <location>
        <begin position="349"/>
        <end position="410"/>
    </location>
</feature>
<dbReference type="RefSeq" id="XP_007401969.1">
    <property type="nucleotide sequence ID" value="XM_007401907.1"/>
</dbReference>
<sequence>MMNTPDIPEREEAAMHLLDMVSTSANQRVASVKPSTGKNMSLQDRAVLEHAKNLLNVPPHRLKTRAERDTAKGESAGNSGHFHSEAVAYLSKYIKRYNDIDKMAKGKNTHLGNFWQDMRAGFWEVMTITKAREGMSGAAGLSDDDIVNTTNEYYHIKHGDWVTEEYNCRGGSAAADQLKVRNEIMHDLFDALPRDEKVALEKEYMAKFEAKIDEWEQGLGMANVENAVVSSEMQAEARARLPHFVVLLLKCIAHHTGMPCIFLTAGTAPETCNGGYRFLRVHVGESLGLLPRNFSKFDSVGYTQNIIEQFMIFVQSTSEVTRLSSREQPVHAENTTTFQVQLHNPFKQEHQDCTKEAVSKANEKKEKEKRLKKCSPTAAQESGESAVPPTAANAPDTTSHTCTPPSNAAVAPPVPVVDSLAAAFVEGENAHQTSHSANRSTKKSGLKKKAAAAVALSENANGASRHEVELLSEGRGQREIARLDALSLEGVERDRVTPAVHTNLSDTQPMFANPEQGNDVSSSQDPALASPFTSTPEAQDGSLLAELLELPGLMPFVSDLHRLPILPDDPSAPVPFGPPENNFDGVSLFIDPELPASLLIAGVDVGMTAPEIVTAKQISAVSGQAFDALPTRAASSSIHSTATTLSNAFPFCTRPAALLVIAYTLAALTFNAPLVDFSPSTPALSTSSGGATSCLTLPVSLEAEVNLSECPGWLSQHYQTFADEDVLDGIAAEWMGLLHGWVAYKCKMQFACPHLGFASADCPEEIALWMKIARGGRIIIKKPTAYALQLHKW</sequence>
<feature type="compositionally biased region" description="Polar residues" evidence="1">
    <location>
        <begin position="430"/>
        <end position="439"/>
    </location>
</feature>
<feature type="compositionally biased region" description="Basic and acidic residues" evidence="1">
    <location>
        <begin position="349"/>
        <end position="369"/>
    </location>
</feature>
<dbReference type="GeneID" id="18919786"/>
<evidence type="ECO:0000256" key="1">
    <source>
        <dbReference type="SAM" id="MobiDB-lite"/>
    </source>
</evidence>
<evidence type="ECO:0000313" key="2">
    <source>
        <dbReference type="EMBL" id="EKM49383.1"/>
    </source>
</evidence>
<dbReference type="HOGENOM" id="CLU_352359_0_0_1"/>
<keyword evidence="3" id="KW-1185">Reference proteome</keyword>
<gene>
    <name evidence="2" type="ORF">PHACADRAFT_33452</name>
</gene>
<protein>
    <submittedName>
        <fullName evidence="2">Uncharacterized protein</fullName>
    </submittedName>
</protein>
<evidence type="ECO:0000313" key="3">
    <source>
        <dbReference type="Proteomes" id="UP000008370"/>
    </source>
</evidence>
<feature type="region of interest" description="Disordered" evidence="1">
    <location>
        <begin position="502"/>
        <end position="537"/>
    </location>
</feature>
<dbReference type="EMBL" id="JH930481">
    <property type="protein sequence ID" value="EKM49383.1"/>
    <property type="molecule type" value="Genomic_DNA"/>
</dbReference>
<reference evidence="2 3" key="1">
    <citation type="journal article" date="2012" name="BMC Genomics">
        <title>Comparative genomics of the white-rot fungi, Phanerochaete carnosa and P. chrysosporium, to elucidate the genetic basis of the distinct wood types they colonize.</title>
        <authorList>
            <person name="Suzuki H."/>
            <person name="MacDonald J."/>
            <person name="Syed K."/>
            <person name="Salamov A."/>
            <person name="Hori C."/>
            <person name="Aerts A."/>
            <person name="Henrissat B."/>
            <person name="Wiebenga A."/>
            <person name="vanKuyk P.A."/>
            <person name="Barry K."/>
            <person name="Lindquist E."/>
            <person name="LaButti K."/>
            <person name="Lapidus A."/>
            <person name="Lucas S."/>
            <person name="Coutinho P."/>
            <person name="Gong Y."/>
            <person name="Samejima M."/>
            <person name="Mahadevan R."/>
            <person name="Abou-Zaid M."/>
            <person name="de Vries R.P."/>
            <person name="Igarashi K."/>
            <person name="Yadav J.S."/>
            <person name="Grigoriev I.V."/>
            <person name="Master E.R."/>
        </authorList>
    </citation>
    <scope>NUCLEOTIDE SEQUENCE [LARGE SCALE GENOMIC DNA]</scope>
    <source>
        <strain evidence="2 3">HHB-10118-sp</strain>
    </source>
</reference>
<name>K5VE40_PHACS</name>
<accession>K5VE40</accession>
<organism evidence="2 3">
    <name type="scientific">Phanerochaete carnosa (strain HHB-10118-sp)</name>
    <name type="common">White-rot fungus</name>
    <name type="synonym">Peniophora carnosa</name>
    <dbReference type="NCBI Taxonomy" id="650164"/>
    <lineage>
        <taxon>Eukaryota</taxon>
        <taxon>Fungi</taxon>
        <taxon>Dikarya</taxon>
        <taxon>Basidiomycota</taxon>
        <taxon>Agaricomycotina</taxon>
        <taxon>Agaricomycetes</taxon>
        <taxon>Polyporales</taxon>
        <taxon>Phanerochaetaceae</taxon>
        <taxon>Phanerochaete</taxon>
    </lineage>
</organism>
<proteinExistence type="predicted"/>